<evidence type="ECO:0000313" key="2">
    <source>
        <dbReference type="Proteomes" id="UP001642482"/>
    </source>
</evidence>
<organism evidence="1 2">
    <name type="scientific">Sporothrix eucalyptigena</name>
    <dbReference type="NCBI Taxonomy" id="1812306"/>
    <lineage>
        <taxon>Eukaryota</taxon>
        <taxon>Fungi</taxon>
        <taxon>Dikarya</taxon>
        <taxon>Ascomycota</taxon>
        <taxon>Pezizomycotina</taxon>
        <taxon>Sordariomycetes</taxon>
        <taxon>Sordariomycetidae</taxon>
        <taxon>Ophiostomatales</taxon>
        <taxon>Ophiostomataceae</taxon>
        <taxon>Sporothrix</taxon>
    </lineage>
</organism>
<protein>
    <submittedName>
        <fullName evidence="1">Uncharacterized protein</fullName>
    </submittedName>
</protein>
<gene>
    <name evidence="1" type="ORF">SEUCBS140593_010000</name>
</gene>
<dbReference type="EMBL" id="CAWUHD010000183">
    <property type="protein sequence ID" value="CAK7237532.1"/>
    <property type="molecule type" value="Genomic_DNA"/>
</dbReference>
<reference evidence="1 2" key="1">
    <citation type="submission" date="2024-01" db="EMBL/GenBank/DDBJ databases">
        <authorList>
            <person name="Allen C."/>
            <person name="Tagirdzhanova G."/>
        </authorList>
    </citation>
    <scope>NUCLEOTIDE SEQUENCE [LARGE SCALE GENOMIC DNA]</scope>
</reference>
<accession>A0ABP0CZE7</accession>
<evidence type="ECO:0000313" key="1">
    <source>
        <dbReference type="EMBL" id="CAK7237532.1"/>
    </source>
</evidence>
<dbReference type="Proteomes" id="UP001642482">
    <property type="component" value="Unassembled WGS sequence"/>
</dbReference>
<sequence>MDADPTRNPAGRRLGVQSDGVKLRRLLVWTEDEGRTVNVTKPWTSRSYTSLWRQPMPLSSVRSGQPPMQSERYAPVSRVKRPHEWLMASVVCNEPGTIGYGAYFSRQTKNLHAMWAISDRDDKNTLARCKQYDDTDQRGNSQLLYFPMAPGERLVDVFIRPAEFVEEENGLLFRTSRGRNLVLGPEQSPTTPSQRPADDRGFQFWKAMYRHVRTLSPTEPSRIHYSWSKKSGIKRLVFEGTPGVRAPIAFHPPSLLPQRPQDTYELEIPPRMCFDRNILLAPFAFTVSLECVARITASYKRHFLLRDNRMLCGILIEYKDDTSPVDKRSGVDHSNSWVALPPRLPVVLGEYRFDDVGKTLEIEDSDDVLHFVTILNHESFILVDIEKNAYDSDRTYMLPENISGEYVVGCTPVRLSGFLEMLV</sequence>
<proteinExistence type="predicted"/>
<name>A0ABP0CZE7_9PEZI</name>
<keyword evidence="2" id="KW-1185">Reference proteome</keyword>
<comment type="caution">
    <text evidence="1">The sequence shown here is derived from an EMBL/GenBank/DDBJ whole genome shotgun (WGS) entry which is preliminary data.</text>
</comment>